<feature type="non-terminal residue" evidence="2">
    <location>
        <position position="407"/>
    </location>
</feature>
<gene>
    <name evidence="2" type="ORF">KIW84_031315</name>
</gene>
<dbReference type="InterPro" id="IPR005174">
    <property type="entry name" value="KIB1-4_b-propeller"/>
</dbReference>
<dbReference type="InterPro" id="IPR011043">
    <property type="entry name" value="Gal_Oxase/kelch_b-propeller"/>
</dbReference>
<dbReference type="CDD" id="cd09917">
    <property type="entry name" value="F-box_SF"/>
    <property type="match status" value="1"/>
</dbReference>
<accession>A0A9D4XRK3</accession>
<dbReference type="EMBL" id="JAMSHJ010000003">
    <property type="protein sequence ID" value="KAI5425462.1"/>
    <property type="molecule type" value="Genomic_DNA"/>
</dbReference>
<reference evidence="2 3" key="1">
    <citation type="journal article" date="2022" name="Nat. Genet.">
        <title>Improved pea reference genome and pan-genome highlight genomic features and evolutionary characteristics.</title>
        <authorList>
            <person name="Yang T."/>
            <person name="Liu R."/>
            <person name="Luo Y."/>
            <person name="Hu S."/>
            <person name="Wang D."/>
            <person name="Wang C."/>
            <person name="Pandey M.K."/>
            <person name="Ge S."/>
            <person name="Xu Q."/>
            <person name="Li N."/>
            <person name="Li G."/>
            <person name="Huang Y."/>
            <person name="Saxena R.K."/>
            <person name="Ji Y."/>
            <person name="Li M."/>
            <person name="Yan X."/>
            <person name="He Y."/>
            <person name="Liu Y."/>
            <person name="Wang X."/>
            <person name="Xiang C."/>
            <person name="Varshney R.K."/>
            <person name="Ding H."/>
            <person name="Gao S."/>
            <person name="Zong X."/>
        </authorList>
    </citation>
    <scope>NUCLEOTIDE SEQUENCE [LARGE SCALE GENOMIC DNA]</scope>
    <source>
        <strain evidence="2 3">cv. Zhongwan 6</strain>
    </source>
</reference>
<proteinExistence type="predicted"/>
<dbReference type="Proteomes" id="UP001058974">
    <property type="component" value="Chromosome 3"/>
</dbReference>
<keyword evidence="3" id="KW-1185">Reference proteome</keyword>
<dbReference type="AlphaFoldDB" id="A0A9D4XRK3"/>
<dbReference type="InterPro" id="IPR001810">
    <property type="entry name" value="F-box_dom"/>
</dbReference>
<comment type="caution">
    <text evidence="2">The sequence shown here is derived from an EMBL/GenBank/DDBJ whole genome shotgun (WGS) entry which is preliminary data.</text>
</comment>
<dbReference type="SUPFAM" id="SSF81383">
    <property type="entry name" value="F-box domain"/>
    <property type="match status" value="1"/>
</dbReference>
<protein>
    <recommendedName>
        <fullName evidence="1">F-box domain-containing protein</fullName>
    </recommendedName>
</protein>
<dbReference type="SUPFAM" id="SSF50965">
    <property type="entry name" value="Galactose oxidase, central domain"/>
    <property type="match status" value="1"/>
</dbReference>
<dbReference type="PANTHER" id="PTHR33127:SF5">
    <property type="entry name" value="TRANSMEMBRANE PROTEIN"/>
    <property type="match status" value="1"/>
</dbReference>
<dbReference type="PROSITE" id="PS50181">
    <property type="entry name" value="FBOX"/>
    <property type="match status" value="1"/>
</dbReference>
<dbReference type="Pfam" id="PF03478">
    <property type="entry name" value="Beta-prop_KIB1-4"/>
    <property type="match status" value="1"/>
</dbReference>
<evidence type="ECO:0000259" key="1">
    <source>
        <dbReference type="PROSITE" id="PS50181"/>
    </source>
</evidence>
<dbReference type="InterPro" id="IPR036047">
    <property type="entry name" value="F-box-like_dom_sf"/>
</dbReference>
<name>A0A9D4XRK3_PEA</name>
<evidence type="ECO:0000313" key="2">
    <source>
        <dbReference type="EMBL" id="KAI5425462.1"/>
    </source>
</evidence>
<dbReference type="Gramene" id="Psat03G0131500-T1">
    <property type="protein sequence ID" value="KAI5425462.1"/>
    <property type="gene ID" value="KIW84_031315"/>
</dbReference>
<dbReference type="Gene3D" id="1.20.1280.50">
    <property type="match status" value="1"/>
</dbReference>
<sequence>THKYLSSVSTPSSLSISSENWFQNFLSNSRFSLMGNCVCMISKNKKRNSKLVISDNLKKQTWDDLPSELLELILSRLIVADNIRASAVCKIWHSVATSVRVVNQSPWLMNIQKCSHWYEIYDPVQRKTHFIQFPELKDCRVCYTKEGWLLLYRWPQRYPFFFFNPFTRELIKLPRFDRTRKVEFAAFSCSPKSTGCVVFVAQDVSSTVLTISTCSPEANEWKTANYQKGSHFSYSALPQIVVFKGLFYCLSPTGWLGVFDPYDSTWSILEVLPPKCLESFSAKTCQPCEFFNEHEGHIFLIYVYFDEDPVIFKLDEALMEWKEVRTLDGAIFFISFLSCHSKTYIAGIMRNSVYFPKLLSNEKCCMSFSLDHHRYYLRENSNSRDLIELIGCDSIWIEAPEGFAGWM</sequence>
<dbReference type="Pfam" id="PF00646">
    <property type="entry name" value="F-box"/>
    <property type="match status" value="1"/>
</dbReference>
<organism evidence="2 3">
    <name type="scientific">Pisum sativum</name>
    <name type="common">Garden pea</name>
    <name type="synonym">Lathyrus oleraceus</name>
    <dbReference type="NCBI Taxonomy" id="3888"/>
    <lineage>
        <taxon>Eukaryota</taxon>
        <taxon>Viridiplantae</taxon>
        <taxon>Streptophyta</taxon>
        <taxon>Embryophyta</taxon>
        <taxon>Tracheophyta</taxon>
        <taxon>Spermatophyta</taxon>
        <taxon>Magnoliopsida</taxon>
        <taxon>eudicotyledons</taxon>
        <taxon>Gunneridae</taxon>
        <taxon>Pentapetalae</taxon>
        <taxon>rosids</taxon>
        <taxon>fabids</taxon>
        <taxon>Fabales</taxon>
        <taxon>Fabaceae</taxon>
        <taxon>Papilionoideae</taxon>
        <taxon>50 kb inversion clade</taxon>
        <taxon>NPAAA clade</taxon>
        <taxon>Hologalegina</taxon>
        <taxon>IRL clade</taxon>
        <taxon>Fabeae</taxon>
        <taxon>Lathyrus</taxon>
    </lineage>
</organism>
<evidence type="ECO:0000313" key="3">
    <source>
        <dbReference type="Proteomes" id="UP001058974"/>
    </source>
</evidence>
<feature type="domain" description="F-box" evidence="1">
    <location>
        <begin position="59"/>
        <end position="105"/>
    </location>
</feature>
<dbReference type="PANTHER" id="PTHR33127">
    <property type="entry name" value="TRANSMEMBRANE PROTEIN"/>
    <property type="match status" value="1"/>
</dbReference>